<organism evidence="1 2">
    <name type="scientific">Bradyrhizobium aeschynomenes</name>
    <dbReference type="NCBI Taxonomy" id="2734909"/>
    <lineage>
        <taxon>Bacteria</taxon>
        <taxon>Pseudomonadati</taxon>
        <taxon>Pseudomonadota</taxon>
        <taxon>Alphaproteobacteria</taxon>
        <taxon>Hyphomicrobiales</taxon>
        <taxon>Nitrobacteraceae</taxon>
        <taxon>Bradyrhizobium</taxon>
    </lineage>
</organism>
<evidence type="ECO:0000313" key="1">
    <source>
        <dbReference type="EMBL" id="NPU65134.1"/>
    </source>
</evidence>
<dbReference type="EMBL" id="JABFDN010000002">
    <property type="protein sequence ID" value="NPU65134.1"/>
    <property type="molecule type" value="Genomic_DNA"/>
</dbReference>
<reference evidence="1" key="1">
    <citation type="submission" date="2020-05" db="EMBL/GenBank/DDBJ databases">
        <title>Nod-independent and nitrogen-fixing Bradyrhizobium aeschynomene sp. nov. isolated from nodules of Aeschynomene indica.</title>
        <authorList>
            <person name="Zhang Z."/>
        </authorList>
    </citation>
    <scope>NUCLEOTIDE SEQUENCE</scope>
    <source>
        <strain evidence="1">83012</strain>
    </source>
</reference>
<gene>
    <name evidence="1" type="ORF">HL667_09030</name>
</gene>
<dbReference type="Proteomes" id="UP000886476">
    <property type="component" value="Unassembled WGS sequence"/>
</dbReference>
<sequence length="98" mass="10930">MLDEQEWAEIEPLLRKRIDDIKDYRRSNECTLGQAAAAVDGKAGALQRYRELTGFEETNALAIWHHRRSDFGPPCTSCGKPLRTPRAKLCAACGTPVS</sequence>
<protein>
    <submittedName>
        <fullName evidence="1">Zinc-ribbon domain-containing protein</fullName>
    </submittedName>
</protein>
<keyword evidence="2" id="KW-1185">Reference proteome</keyword>
<evidence type="ECO:0000313" key="2">
    <source>
        <dbReference type="Proteomes" id="UP000886476"/>
    </source>
</evidence>
<accession>A0ABX2CA46</accession>
<name>A0ABX2CA46_9BRAD</name>
<comment type="caution">
    <text evidence="1">The sequence shown here is derived from an EMBL/GenBank/DDBJ whole genome shotgun (WGS) entry which is preliminary data.</text>
</comment>
<proteinExistence type="predicted"/>